<proteinExistence type="predicted"/>
<sequence>MSSTLAAQTSQGVTSTLATSTITSSASLIITPLLSFFTAPPSCNPASISTWTGCSSSGGTLQCAPNLDDNCLPAPSSQLSREVFSPGVCPESYYAAGLSGAYSTSTIGSNGSATATALIANATLLNQSETIFVGIFPTIQVAWAVSDLPLFTPASAPVLQAQGSTGSATSTPPPNTKGISKSAWAGIGVGIGFACLFALIGVLIWWLVMRRRRNRLAKKPEMNTDQLQEAPGYELDSKRRHPYAELGDEHAISELPDKQGQGQIHEADAEGPVFRHELEGDFTPVEVHGNSPPIGVVYPALNDEKDRRL</sequence>
<keyword evidence="1" id="KW-0472">Membrane</keyword>
<evidence type="ECO:0000313" key="3">
    <source>
        <dbReference type="Proteomes" id="UP001310594"/>
    </source>
</evidence>
<keyword evidence="1" id="KW-0812">Transmembrane</keyword>
<evidence type="ECO:0000313" key="2">
    <source>
        <dbReference type="EMBL" id="KAK5708303.1"/>
    </source>
</evidence>
<protein>
    <submittedName>
        <fullName evidence="2">Uncharacterized protein</fullName>
    </submittedName>
</protein>
<dbReference type="EMBL" id="JAVRQU010000001">
    <property type="protein sequence ID" value="KAK5708303.1"/>
    <property type="molecule type" value="Genomic_DNA"/>
</dbReference>
<dbReference type="AlphaFoldDB" id="A0AAN8A6Y0"/>
<feature type="transmembrane region" description="Helical" evidence="1">
    <location>
        <begin position="183"/>
        <end position="208"/>
    </location>
</feature>
<accession>A0AAN8A6Y0</accession>
<dbReference type="Proteomes" id="UP001310594">
    <property type="component" value="Unassembled WGS sequence"/>
</dbReference>
<evidence type="ECO:0000256" key="1">
    <source>
        <dbReference type="SAM" id="Phobius"/>
    </source>
</evidence>
<dbReference type="CDD" id="cd12087">
    <property type="entry name" value="TM_EGFR-like"/>
    <property type="match status" value="1"/>
</dbReference>
<reference evidence="2" key="1">
    <citation type="submission" date="2023-08" db="EMBL/GenBank/DDBJ databases">
        <title>Black Yeasts Isolated from many extreme environments.</title>
        <authorList>
            <person name="Coleine C."/>
            <person name="Stajich J.E."/>
            <person name="Selbmann L."/>
        </authorList>
    </citation>
    <scope>NUCLEOTIDE SEQUENCE</scope>
    <source>
        <strain evidence="2">CCFEE 5810</strain>
    </source>
</reference>
<comment type="caution">
    <text evidence="2">The sequence shown here is derived from an EMBL/GenBank/DDBJ whole genome shotgun (WGS) entry which is preliminary data.</text>
</comment>
<organism evidence="2 3">
    <name type="scientific">Elasticomyces elasticus</name>
    <dbReference type="NCBI Taxonomy" id="574655"/>
    <lineage>
        <taxon>Eukaryota</taxon>
        <taxon>Fungi</taxon>
        <taxon>Dikarya</taxon>
        <taxon>Ascomycota</taxon>
        <taxon>Pezizomycotina</taxon>
        <taxon>Dothideomycetes</taxon>
        <taxon>Dothideomycetidae</taxon>
        <taxon>Mycosphaerellales</taxon>
        <taxon>Teratosphaeriaceae</taxon>
        <taxon>Elasticomyces</taxon>
    </lineage>
</organism>
<keyword evidence="1" id="KW-1133">Transmembrane helix</keyword>
<gene>
    <name evidence="2" type="ORF">LTR97_000843</name>
</gene>
<name>A0AAN8A6Y0_9PEZI</name>